<dbReference type="GO" id="GO:0004049">
    <property type="term" value="F:anthranilate synthase activity"/>
    <property type="evidence" value="ECO:0007669"/>
    <property type="project" value="TreeGrafter"/>
</dbReference>
<dbReference type="PROSITE" id="PS51273">
    <property type="entry name" value="GATASE_TYPE_1"/>
    <property type="match status" value="1"/>
</dbReference>
<evidence type="ECO:0000256" key="1">
    <source>
        <dbReference type="ARBA" id="ARBA00022962"/>
    </source>
</evidence>
<dbReference type="OrthoDB" id="9804328at2"/>
<dbReference type="Gene3D" id="3.40.50.880">
    <property type="match status" value="1"/>
</dbReference>
<name>A0A0R2FQK2_9LACO</name>
<sequence>MELLIDNYDSFTYNLYQQIGQFTSDIVVKKNDEVDCDAIARLKPEHIIISPGPGRPNDAGNCVEIVDKFAGKIPILGVCMGLEVIAAAFDTDVVIAPKLMHGKVDTIKVEYVDEILKGTPRKFQAARYHSLIADYQQLPSNFNITSVSSDNELMSFSDSQKHIYAIQYHPESIMTDRAVGDTIIRNFLKV</sequence>
<dbReference type="InterPro" id="IPR029062">
    <property type="entry name" value="Class_I_gatase-like"/>
</dbReference>
<dbReference type="PANTHER" id="PTHR43418:SF4">
    <property type="entry name" value="MULTIFUNCTIONAL TRYPTOPHAN BIOSYNTHESIS PROTEIN"/>
    <property type="match status" value="1"/>
</dbReference>
<dbReference type="Pfam" id="PF00117">
    <property type="entry name" value="GATase"/>
    <property type="match status" value="1"/>
</dbReference>
<protein>
    <submittedName>
        <fullName evidence="3">Anthranilate synthase, component II</fullName>
    </submittedName>
</protein>
<dbReference type="GO" id="GO:0005829">
    <property type="term" value="C:cytosol"/>
    <property type="evidence" value="ECO:0007669"/>
    <property type="project" value="TreeGrafter"/>
</dbReference>
<dbReference type="PRINTS" id="PR00099">
    <property type="entry name" value="CPSGATASE"/>
</dbReference>
<accession>A0A0R2FQK2</accession>
<dbReference type="NCBIfam" id="TIGR00566">
    <property type="entry name" value="trpG_papA"/>
    <property type="match status" value="1"/>
</dbReference>
<dbReference type="EMBL" id="JQAR01000011">
    <property type="protein sequence ID" value="KRN29915.1"/>
    <property type="molecule type" value="Genomic_DNA"/>
</dbReference>
<reference evidence="3 4" key="1">
    <citation type="journal article" date="2015" name="Genome Announc.">
        <title>Expanding the biotechnology potential of lactobacilli through comparative genomics of 213 strains and associated genera.</title>
        <authorList>
            <person name="Sun Z."/>
            <person name="Harris H.M."/>
            <person name="McCann A."/>
            <person name="Guo C."/>
            <person name="Argimon S."/>
            <person name="Zhang W."/>
            <person name="Yang X."/>
            <person name="Jeffery I.B."/>
            <person name="Cooney J.C."/>
            <person name="Kagawa T.F."/>
            <person name="Liu W."/>
            <person name="Song Y."/>
            <person name="Salvetti E."/>
            <person name="Wrobel A."/>
            <person name="Rasinkangas P."/>
            <person name="Parkhill J."/>
            <person name="Rea M.C."/>
            <person name="O'Sullivan O."/>
            <person name="Ritari J."/>
            <person name="Douillard F.P."/>
            <person name="Paul Ross R."/>
            <person name="Yang R."/>
            <person name="Briner A.E."/>
            <person name="Felis G.E."/>
            <person name="de Vos W.M."/>
            <person name="Barrangou R."/>
            <person name="Klaenhammer T.R."/>
            <person name="Caufield P.W."/>
            <person name="Cui Y."/>
            <person name="Zhang H."/>
            <person name="O'Toole P.W."/>
        </authorList>
    </citation>
    <scope>NUCLEOTIDE SEQUENCE [LARGE SCALE GENOMIC DNA]</scope>
    <source>
        <strain evidence="3 4">ATCC 27304</strain>
    </source>
</reference>
<dbReference type="AlphaFoldDB" id="A0A0R2FQK2"/>
<feature type="domain" description="Glutamine amidotransferase" evidence="2">
    <location>
        <begin position="3"/>
        <end position="188"/>
    </location>
</feature>
<dbReference type="PANTHER" id="PTHR43418">
    <property type="entry name" value="MULTIFUNCTIONAL TRYPTOPHAN BIOSYNTHESIS PROTEIN-RELATED"/>
    <property type="match status" value="1"/>
</dbReference>
<dbReference type="InterPro" id="IPR050472">
    <property type="entry name" value="Anth_synth/Amidotransfase"/>
</dbReference>
<dbReference type="GO" id="GO:0000162">
    <property type="term" value="P:L-tryptophan biosynthetic process"/>
    <property type="evidence" value="ECO:0007669"/>
    <property type="project" value="TreeGrafter"/>
</dbReference>
<evidence type="ECO:0000259" key="2">
    <source>
        <dbReference type="Pfam" id="PF00117"/>
    </source>
</evidence>
<dbReference type="PATRIC" id="fig|1618.3.peg.330"/>
<dbReference type="InterPro" id="IPR006221">
    <property type="entry name" value="TrpG/PapA_dom"/>
</dbReference>
<evidence type="ECO:0000313" key="3">
    <source>
        <dbReference type="EMBL" id="KRN29915.1"/>
    </source>
</evidence>
<proteinExistence type="predicted"/>
<dbReference type="PRINTS" id="PR00096">
    <property type="entry name" value="GATASE"/>
</dbReference>
<dbReference type="RefSeq" id="WP_056991366.1">
    <property type="nucleotide sequence ID" value="NZ_JATAAJ010000011.1"/>
</dbReference>
<dbReference type="FunFam" id="3.40.50.880:FF:000003">
    <property type="entry name" value="Anthranilate synthase component II"/>
    <property type="match status" value="1"/>
</dbReference>
<organism evidence="3 4">
    <name type="scientific">Liquorilactobacillus mali</name>
    <dbReference type="NCBI Taxonomy" id="1618"/>
    <lineage>
        <taxon>Bacteria</taxon>
        <taxon>Bacillati</taxon>
        <taxon>Bacillota</taxon>
        <taxon>Bacilli</taxon>
        <taxon>Lactobacillales</taxon>
        <taxon>Lactobacillaceae</taxon>
        <taxon>Liquorilactobacillus</taxon>
    </lineage>
</organism>
<keyword evidence="1" id="KW-0315">Glutamine amidotransferase</keyword>
<comment type="caution">
    <text evidence="3">The sequence shown here is derived from an EMBL/GenBank/DDBJ whole genome shotgun (WGS) entry which is preliminary data.</text>
</comment>
<dbReference type="SUPFAM" id="SSF52317">
    <property type="entry name" value="Class I glutamine amidotransferase-like"/>
    <property type="match status" value="1"/>
</dbReference>
<dbReference type="PRINTS" id="PR00097">
    <property type="entry name" value="ANTSNTHASEII"/>
</dbReference>
<dbReference type="InterPro" id="IPR017926">
    <property type="entry name" value="GATASE"/>
</dbReference>
<dbReference type="CDD" id="cd01743">
    <property type="entry name" value="GATase1_Anthranilate_Synthase"/>
    <property type="match status" value="1"/>
</dbReference>
<dbReference type="STRING" id="1618.IV36_GL000330"/>
<evidence type="ECO:0000313" key="4">
    <source>
        <dbReference type="Proteomes" id="UP000051727"/>
    </source>
</evidence>
<gene>
    <name evidence="3" type="ORF">IV36_GL000330</name>
</gene>
<dbReference type="Proteomes" id="UP000051727">
    <property type="component" value="Unassembled WGS sequence"/>
</dbReference>